<keyword evidence="9 10" id="KW-0472">Membrane</keyword>
<keyword evidence="5 10" id="KW-0762">Sugar transport</keyword>
<evidence type="ECO:0000256" key="8">
    <source>
        <dbReference type="ARBA" id="ARBA00022989"/>
    </source>
</evidence>
<comment type="similarity">
    <text evidence="2 10">Belongs to the SWEET sugar transporter family.</text>
</comment>
<gene>
    <name evidence="12" type="primary">SLC50A1</name>
</gene>
<keyword evidence="4" id="KW-1003">Cell membrane</keyword>
<evidence type="ECO:0000256" key="10">
    <source>
        <dbReference type="RuleBase" id="RU910715"/>
    </source>
</evidence>
<feature type="transmembrane region" description="Helical" evidence="10">
    <location>
        <begin position="272"/>
        <end position="292"/>
    </location>
</feature>
<evidence type="ECO:0000256" key="5">
    <source>
        <dbReference type="ARBA" id="ARBA00022597"/>
    </source>
</evidence>
<dbReference type="GeneID" id="103115565"/>
<dbReference type="InterPro" id="IPR004316">
    <property type="entry name" value="SWEET_rpt"/>
</dbReference>
<accession>A0ABM3Y915</accession>
<evidence type="ECO:0000256" key="9">
    <source>
        <dbReference type="ARBA" id="ARBA00023136"/>
    </source>
</evidence>
<feature type="transmembrane region" description="Helical" evidence="10">
    <location>
        <begin position="118"/>
        <end position="137"/>
    </location>
</feature>
<evidence type="ECO:0000313" key="11">
    <source>
        <dbReference type="Proteomes" id="UP001652624"/>
    </source>
</evidence>
<dbReference type="Proteomes" id="UP001652624">
    <property type="component" value="Chromosome 11"/>
</dbReference>
<comment type="function">
    <text evidence="10">Mediates sugar transport across membranes.</text>
</comment>
<evidence type="ECO:0000256" key="3">
    <source>
        <dbReference type="ARBA" id="ARBA00022448"/>
    </source>
</evidence>
<keyword evidence="8 10" id="KW-1133">Transmembrane helix</keyword>
<evidence type="ECO:0000256" key="6">
    <source>
        <dbReference type="ARBA" id="ARBA00022692"/>
    </source>
</evidence>
<keyword evidence="3 10" id="KW-0813">Transport</keyword>
<evidence type="ECO:0000256" key="4">
    <source>
        <dbReference type="ARBA" id="ARBA00022475"/>
    </source>
</evidence>
<feature type="transmembrane region" description="Helical" evidence="10">
    <location>
        <begin position="52"/>
        <end position="72"/>
    </location>
</feature>
<protein>
    <recommendedName>
        <fullName evidence="10">Sugar transporter SWEET</fullName>
    </recommendedName>
</protein>
<evidence type="ECO:0000256" key="2">
    <source>
        <dbReference type="ARBA" id="ARBA00007809"/>
    </source>
</evidence>
<dbReference type="RefSeq" id="XP_060057549.1">
    <property type="nucleotide sequence ID" value="XM_060201566.1"/>
</dbReference>
<reference evidence="12" key="1">
    <citation type="submission" date="2025-08" db="UniProtKB">
        <authorList>
            <consortium name="RefSeq"/>
        </authorList>
    </citation>
    <scope>IDENTIFICATION</scope>
</reference>
<dbReference type="PANTHER" id="PTHR10791">
    <property type="entry name" value="RAG1-ACTIVATING PROTEIN 1"/>
    <property type="match status" value="1"/>
</dbReference>
<evidence type="ECO:0000256" key="7">
    <source>
        <dbReference type="ARBA" id="ARBA00022737"/>
    </source>
</evidence>
<feature type="transmembrane region" description="Helical" evidence="10">
    <location>
        <begin position="185"/>
        <end position="206"/>
    </location>
</feature>
<name>A0ABM3Y915_ERIEU</name>
<feature type="transmembrane region" description="Helical" evidence="10">
    <location>
        <begin position="212"/>
        <end position="234"/>
    </location>
</feature>
<comment type="caution">
    <text evidence="10">Lacks conserved residue(s) required for the propagation of feature annotation.</text>
</comment>
<dbReference type="Pfam" id="PF03083">
    <property type="entry name" value="MtN3_slv"/>
    <property type="match status" value="2"/>
</dbReference>
<evidence type="ECO:0000313" key="12">
    <source>
        <dbReference type="RefSeq" id="XP_060057549.1"/>
    </source>
</evidence>
<comment type="subcellular location">
    <subcellularLocation>
        <location evidence="1">Cell membrane</location>
        <topology evidence="1">Multi-pass membrane protein</topology>
    </subcellularLocation>
</comment>
<keyword evidence="6 10" id="KW-0812">Transmembrane</keyword>
<evidence type="ECO:0000256" key="1">
    <source>
        <dbReference type="ARBA" id="ARBA00004651"/>
    </source>
</evidence>
<dbReference type="Gene3D" id="1.20.1280.290">
    <property type="match status" value="2"/>
</dbReference>
<dbReference type="InterPro" id="IPR047664">
    <property type="entry name" value="SWEET"/>
</dbReference>
<keyword evidence="7" id="KW-0677">Repeat</keyword>
<sequence length="307" mass="34201">MGVAKQAELEHASHFLGAGSGLTSGACPVRGRGSSRVRWPRELDPTRAGMEVAGVGSSLLSGACVFFTLCMFSSSLSDLRHIWMTQNVDRVQFLPFLVMDVNTLGWLSYGALKGDWTIIIVNVVGAVLQTLYVLVYLHYSPRKVGARPAPLAMQTSFPRNPTSIAAFCFSCRKHSSTIPTLRTELLKTATLLGVFLLAFSYFWLLVPKEVQLQHLGLLCSFCTICMYLSPMAELAKVIQTKSTQRLSLPLTIASLFSSACWTLYGFQLGDPYIMVPNCPGIFTSFICLWLFWKYHKEKDRNYQLLQT</sequence>
<feature type="transmembrane region" description="Helical" evidence="10">
    <location>
        <begin position="246"/>
        <end position="266"/>
    </location>
</feature>
<organism evidence="11 12">
    <name type="scientific">Erinaceus europaeus</name>
    <name type="common">Western European hedgehog</name>
    <dbReference type="NCBI Taxonomy" id="9365"/>
    <lineage>
        <taxon>Eukaryota</taxon>
        <taxon>Metazoa</taxon>
        <taxon>Chordata</taxon>
        <taxon>Craniata</taxon>
        <taxon>Vertebrata</taxon>
        <taxon>Euteleostomi</taxon>
        <taxon>Mammalia</taxon>
        <taxon>Eutheria</taxon>
        <taxon>Laurasiatheria</taxon>
        <taxon>Eulipotyphla</taxon>
        <taxon>Erinaceidae</taxon>
        <taxon>Erinaceinae</taxon>
        <taxon>Erinaceus</taxon>
    </lineage>
</organism>
<dbReference type="PROSITE" id="PS51257">
    <property type="entry name" value="PROKAR_LIPOPROTEIN"/>
    <property type="match status" value="1"/>
</dbReference>
<dbReference type="PANTHER" id="PTHR10791:SF30">
    <property type="entry name" value="SUGAR TRANSPORTER SWEET1"/>
    <property type="match status" value="1"/>
</dbReference>
<proteinExistence type="inferred from homology"/>
<keyword evidence="11" id="KW-1185">Reference proteome</keyword>